<keyword evidence="1" id="KW-0472">Membrane</keyword>
<evidence type="ECO:0000313" key="3">
    <source>
        <dbReference type="EMBL" id="MCS3711507.1"/>
    </source>
</evidence>
<keyword evidence="1" id="KW-0812">Transmembrane</keyword>
<dbReference type="Proteomes" id="UP001155010">
    <property type="component" value="Unassembled WGS sequence"/>
</dbReference>
<evidence type="ECO:0000256" key="1">
    <source>
        <dbReference type="SAM" id="Phobius"/>
    </source>
</evidence>
<dbReference type="EMBL" id="JANUAU010000007">
    <property type="protein sequence ID" value="MCS3678282.1"/>
    <property type="molecule type" value="Genomic_DNA"/>
</dbReference>
<evidence type="ECO:0000313" key="5">
    <source>
        <dbReference type="EMBL" id="MCS4122895.1"/>
    </source>
</evidence>
<sequence length="157" mass="16733">MNALLQSLVRGIGLMASLGLFLLALVVTAYAFIEGGSVVAEILQFSDPEYSVIYNAMKVVDLFLLGFSVLIASVGIYELFVGVLPNMPDWLRMEDLDALKGVLVKTIIVVLGISFMGRAVTWEGEEGLLSYGIAIGAVVVALSVFLSVKSETSPTPS</sequence>
<dbReference type="EMBL" id="JANUBL010000012">
    <property type="protein sequence ID" value="MCS4122895.1"/>
    <property type="molecule type" value="Genomic_DNA"/>
</dbReference>
<dbReference type="EMBL" id="JANUAE010000014">
    <property type="protein sequence ID" value="MCS3711507.1"/>
    <property type="molecule type" value="Genomic_DNA"/>
</dbReference>
<feature type="transmembrane region" description="Helical" evidence="1">
    <location>
        <begin position="62"/>
        <end position="81"/>
    </location>
</feature>
<evidence type="ECO:0000313" key="2">
    <source>
        <dbReference type="EMBL" id="MCS3678282.1"/>
    </source>
</evidence>
<dbReference type="GeneID" id="83726965"/>
<dbReference type="InterPro" id="IPR005134">
    <property type="entry name" value="UPF0114"/>
</dbReference>
<evidence type="ECO:0000313" key="6">
    <source>
        <dbReference type="Proteomes" id="UP001155010"/>
    </source>
</evidence>
<feature type="transmembrane region" description="Helical" evidence="1">
    <location>
        <begin position="128"/>
        <end position="148"/>
    </location>
</feature>
<dbReference type="Proteomes" id="UP001155144">
    <property type="component" value="Unassembled WGS sequence"/>
</dbReference>
<organism evidence="4 6">
    <name type="scientific">Salinibacter ruber</name>
    <dbReference type="NCBI Taxonomy" id="146919"/>
    <lineage>
        <taxon>Bacteria</taxon>
        <taxon>Pseudomonadati</taxon>
        <taxon>Rhodothermota</taxon>
        <taxon>Rhodothermia</taxon>
        <taxon>Rhodothermales</taxon>
        <taxon>Salinibacteraceae</taxon>
        <taxon>Salinibacter</taxon>
    </lineage>
</organism>
<gene>
    <name evidence="5" type="ORF">GGP45_003263</name>
    <name evidence="3" type="ORF">GGP61_003140</name>
    <name evidence="2" type="ORF">GGP71_002213</name>
    <name evidence="4" type="ORF">GGP83_001540</name>
</gene>
<dbReference type="Proteomes" id="UP001155057">
    <property type="component" value="Unassembled WGS sequence"/>
</dbReference>
<accession>A0A9X2RBG6</accession>
<dbReference type="RefSeq" id="WP_011402907.1">
    <property type="nucleotide sequence ID" value="NZ_CALTRV010000010.1"/>
</dbReference>
<name>A0A9X2RBG6_9BACT</name>
<dbReference type="OMA" id="LEHFIRW"/>
<dbReference type="Proteomes" id="UP001155027">
    <property type="component" value="Unassembled WGS sequence"/>
</dbReference>
<protein>
    <submittedName>
        <fullName evidence="4">Membrane protein YqhA</fullName>
    </submittedName>
</protein>
<evidence type="ECO:0000313" key="4">
    <source>
        <dbReference type="EMBL" id="MCS3951595.1"/>
    </source>
</evidence>
<dbReference type="AlphaFoldDB" id="A0A9X2RBG6"/>
<comment type="caution">
    <text evidence="4">The sequence shown here is derived from an EMBL/GenBank/DDBJ whole genome shotgun (WGS) entry which is preliminary data.</text>
</comment>
<dbReference type="EMBL" id="JANUBB010000005">
    <property type="protein sequence ID" value="MCS3951595.1"/>
    <property type="molecule type" value="Genomic_DNA"/>
</dbReference>
<reference evidence="4" key="1">
    <citation type="submission" date="2022-08" db="EMBL/GenBank/DDBJ databases">
        <title>Genomic Encyclopedia of Type Strains, Phase V (KMG-V): Genome sequencing to study the core and pangenomes of soil and plant-associated prokaryotes.</title>
        <authorList>
            <person name="Whitman W."/>
        </authorList>
    </citation>
    <scope>NUCLEOTIDE SEQUENCE</scope>
    <source>
        <strain evidence="2">0</strain>
        <strain evidence="4">SP2017</strain>
        <strain evidence="5">SP3026</strain>
        <strain evidence="3">SP3049</strain>
    </source>
</reference>
<keyword evidence="1" id="KW-1133">Transmembrane helix</keyword>
<feature type="transmembrane region" description="Helical" evidence="1">
    <location>
        <begin position="102"/>
        <end position="122"/>
    </location>
</feature>
<proteinExistence type="predicted"/>
<feature type="transmembrane region" description="Helical" evidence="1">
    <location>
        <begin position="12"/>
        <end position="33"/>
    </location>
</feature>
<dbReference type="PIRSF" id="PIRSF026509">
    <property type="entry name" value="UCP026509"/>
    <property type="match status" value="1"/>
</dbReference>
<dbReference type="Pfam" id="PF03350">
    <property type="entry name" value="UPF0114"/>
    <property type="match status" value="1"/>
</dbReference>